<dbReference type="AlphaFoldDB" id="A0A8J3SUA6"/>
<dbReference type="SUPFAM" id="SSF56059">
    <property type="entry name" value="Glutathione synthetase ATP-binding domain-like"/>
    <property type="match status" value="1"/>
</dbReference>
<organism evidence="2 3">
    <name type="scientific">Planobispora takensis</name>
    <dbReference type="NCBI Taxonomy" id="1367882"/>
    <lineage>
        <taxon>Bacteria</taxon>
        <taxon>Bacillati</taxon>
        <taxon>Actinomycetota</taxon>
        <taxon>Actinomycetes</taxon>
        <taxon>Streptosporangiales</taxon>
        <taxon>Streptosporangiaceae</taxon>
        <taxon>Planobispora</taxon>
    </lineage>
</organism>
<name>A0A8J3SUA6_9ACTN</name>
<dbReference type="EMBL" id="BOOK01000008">
    <property type="protein sequence ID" value="GIH99464.1"/>
    <property type="molecule type" value="Genomic_DNA"/>
</dbReference>
<feature type="region of interest" description="Disordered" evidence="1">
    <location>
        <begin position="19"/>
        <end position="50"/>
    </location>
</feature>
<protein>
    <recommendedName>
        <fullName evidence="4">ATP-grasp domain-containing protein</fullName>
    </recommendedName>
</protein>
<proteinExistence type="predicted"/>
<evidence type="ECO:0000313" key="3">
    <source>
        <dbReference type="Proteomes" id="UP000634476"/>
    </source>
</evidence>
<evidence type="ECO:0000313" key="2">
    <source>
        <dbReference type="EMBL" id="GIH99464.1"/>
    </source>
</evidence>
<sequence>MPPPNAAAFLGQLSAPRHVLDLRPPAGPAGPRAQPPPGPRTRPPGDRAPSPAVLLVSRCGDGEFRAVAELLGRVGVQVVRLDADGVDGADLLVDPLRGIVRVNGRRVRPTVVWPRHFSAGAIEGTGEPARDLFLRESWESVADQLCEVAAVGLRPPRLRTLAQLRLAASFGVAVPATLITTDPGRAGEELRGTRLVIKAAHRHFVEAAPGTLTGVFPAIVARGGPAPAARPGPPVVVQEYVEHDAELRVHYVAGELYGFRVVKTAPEDLWVREDRVSVHVTDPPPGVVRAVRALAGALALRCCAFDFLMRDGEPVFLEMDPDGDWRWIETKAGTTAVTMAVARMLCGLHRAHLPAAAPSPSGGFDLLAFLSGRK</sequence>
<dbReference type="RefSeq" id="WP_203873920.1">
    <property type="nucleotide sequence ID" value="NZ_BOOK01000008.1"/>
</dbReference>
<accession>A0A8J3SUA6</accession>
<evidence type="ECO:0008006" key="4">
    <source>
        <dbReference type="Google" id="ProtNLM"/>
    </source>
</evidence>
<keyword evidence="3" id="KW-1185">Reference proteome</keyword>
<feature type="compositionally biased region" description="Pro residues" evidence="1">
    <location>
        <begin position="25"/>
        <end position="42"/>
    </location>
</feature>
<gene>
    <name evidence="2" type="ORF">Pta02_14730</name>
</gene>
<evidence type="ECO:0000256" key="1">
    <source>
        <dbReference type="SAM" id="MobiDB-lite"/>
    </source>
</evidence>
<dbReference type="Gene3D" id="3.30.470.20">
    <property type="entry name" value="ATP-grasp fold, B domain"/>
    <property type="match status" value="1"/>
</dbReference>
<dbReference type="Proteomes" id="UP000634476">
    <property type="component" value="Unassembled WGS sequence"/>
</dbReference>
<reference evidence="2" key="1">
    <citation type="submission" date="2021-01" db="EMBL/GenBank/DDBJ databases">
        <title>Whole genome shotgun sequence of Planobispora takensis NBRC 109077.</title>
        <authorList>
            <person name="Komaki H."/>
            <person name="Tamura T."/>
        </authorList>
    </citation>
    <scope>NUCLEOTIDE SEQUENCE</scope>
    <source>
        <strain evidence="2">NBRC 109077</strain>
    </source>
</reference>
<comment type="caution">
    <text evidence="2">The sequence shown here is derived from an EMBL/GenBank/DDBJ whole genome shotgun (WGS) entry which is preliminary data.</text>
</comment>